<evidence type="ECO:0000259" key="1">
    <source>
        <dbReference type="PROSITE" id="PS51704"/>
    </source>
</evidence>
<dbReference type="PANTHER" id="PTHR46211:SF14">
    <property type="entry name" value="GLYCEROPHOSPHODIESTER PHOSPHODIESTERASE"/>
    <property type="match status" value="1"/>
</dbReference>
<dbReference type="Pfam" id="PF03009">
    <property type="entry name" value="GDPD"/>
    <property type="match status" value="1"/>
</dbReference>
<dbReference type="EMBL" id="CAFBMX010000004">
    <property type="protein sequence ID" value="CAB4927249.1"/>
    <property type="molecule type" value="Genomic_DNA"/>
</dbReference>
<feature type="domain" description="GP-PDE" evidence="1">
    <location>
        <begin position="36"/>
        <end position="318"/>
    </location>
</feature>
<dbReference type="AlphaFoldDB" id="A0A6J7I933"/>
<dbReference type="Gene3D" id="3.20.20.190">
    <property type="entry name" value="Phosphatidylinositol (PI) phosphodiesterase"/>
    <property type="match status" value="1"/>
</dbReference>
<gene>
    <name evidence="2" type="ORF">UFOPK3674_00928</name>
</gene>
<name>A0A6J7I933_9ZZZZ</name>
<proteinExistence type="predicted"/>
<protein>
    <submittedName>
        <fullName evidence="2">Unannotated protein</fullName>
    </submittedName>
</protein>
<accession>A0A6J7I933</accession>
<dbReference type="GO" id="GO:0006629">
    <property type="term" value="P:lipid metabolic process"/>
    <property type="evidence" value="ECO:0007669"/>
    <property type="project" value="InterPro"/>
</dbReference>
<organism evidence="2">
    <name type="scientific">freshwater metagenome</name>
    <dbReference type="NCBI Taxonomy" id="449393"/>
    <lineage>
        <taxon>unclassified sequences</taxon>
        <taxon>metagenomes</taxon>
        <taxon>ecological metagenomes</taxon>
    </lineage>
</organism>
<sequence>MSRIRFALALACIAGLAASLAPAASAATNLWRKARPLNIAHQGGEDEFPSNTMYAFKRAVRAGADMLELDVGVTKDGQVVIRHDTTLDATTNGTGTIASHTLRQIKLLDAAYWFSPTGAHYAHDHPVSAYRFRGVATGKREAPRGFKAADFKVATLKEVLKAFPRTPINIEIKGRTTAEGLSEYLTNARALARALRGVKRTDLIVVSFKQPAVELFHTLAPRFALAPGVDGVSGFLLGGASPGAGVTSLQVPITYRIGGNLITVSSEPFITKAHDAGYAWHVWFSNDDVDGPTSWATLIGRCVDGVMTSRPVAFERTLRATPSPSACRA</sequence>
<dbReference type="PROSITE" id="PS51704">
    <property type="entry name" value="GP_PDE"/>
    <property type="match status" value="1"/>
</dbReference>
<dbReference type="PANTHER" id="PTHR46211">
    <property type="entry name" value="GLYCEROPHOSPHORYL DIESTER PHOSPHODIESTERASE"/>
    <property type="match status" value="1"/>
</dbReference>
<dbReference type="GO" id="GO:0008081">
    <property type="term" value="F:phosphoric diester hydrolase activity"/>
    <property type="evidence" value="ECO:0007669"/>
    <property type="project" value="InterPro"/>
</dbReference>
<reference evidence="2" key="1">
    <citation type="submission" date="2020-05" db="EMBL/GenBank/DDBJ databases">
        <authorList>
            <person name="Chiriac C."/>
            <person name="Salcher M."/>
            <person name="Ghai R."/>
            <person name="Kavagutti S V."/>
        </authorList>
    </citation>
    <scope>NUCLEOTIDE SEQUENCE</scope>
</reference>
<dbReference type="InterPro" id="IPR030395">
    <property type="entry name" value="GP_PDE_dom"/>
</dbReference>
<evidence type="ECO:0000313" key="2">
    <source>
        <dbReference type="EMBL" id="CAB4927249.1"/>
    </source>
</evidence>
<dbReference type="InterPro" id="IPR017946">
    <property type="entry name" value="PLC-like_Pdiesterase_TIM-brl"/>
</dbReference>
<dbReference type="SUPFAM" id="SSF51695">
    <property type="entry name" value="PLC-like phosphodiesterases"/>
    <property type="match status" value="1"/>
</dbReference>